<gene>
    <name evidence="1" type="ORF">SO802_032918</name>
</gene>
<sequence>MGRHDEEPKLFFLLLFLMGRNTRDTIETAEGPESRTIPTAPGGPPNEVTMAAMVLFWFWLWSGCSGSLKRWSLVRTSVLCEAWGSVGVLGERVERERDLGERWDKSKAMAGSGGGVGLNHKEWLVIRLRSDGRIAIATVGS</sequence>
<protein>
    <submittedName>
        <fullName evidence="1">Uncharacterized protein</fullName>
    </submittedName>
</protein>
<organism evidence="1 2">
    <name type="scientific">Lithocarpus litseifolius</name>
    <dbReference type="NCBI Taxonomy" id="425828"/>
    <lineage>
        <taxon>Eukaryota</taxon>
        <taxon>Viridiplantae</taxon>
        <taxon>Streptophyta</taxon>
        <taxon>Embryophyta</taxon>
        <taxon>Tracheophyta</taxon>
        <taxon>Spermatophyta</taxon>
        <taxon>Magnoliopsida</taxon>
        <taxon>eudicotyledons</taxon>
        <taxon>Gunneridae</taxon>
        <taxon>Pentapetalae</taxon>
        <taxon>rosids</taxon>
        <taxon>fabids</taxon>
        <taxon>Fagales</taxon>
        <taxon>Fagaceae</taxon>
        <taxon>Lithocarpus</taxon>
    </lineage>
</organism>
<dbReference type="EMBL" id="JAZDWU010000012">
    <property type="protein sequence ID" value="KAK9983393.1"/>
    <property type="molecule type" value="Genomic_DNA"/>
</dbReference>
<dbReference type="Proteomes" id="UP001459277">
    <property type="component" value="Unassembled WGS sequence"/>
</dbReference>
<name>A0AAW2BCY5_9ROSI</name>
<comment type="caution">
    <text evidence="1">The sequence shown here is derived from an EMBL/GenBank/DDBJ whole genome shotgun (WGS) entry which is preliminary data.</text>
</comment>
<evidence type="ECO:0000313" key="2">
    <source>
        <dbReference type="Proteomes" id="UP001459277"/>
    </source>
</evidence>
<reference evidence="1 2" key="1">
    <citation type="submission" date="2024-01" db="EMBL/GenBank/DDBJ databases">
        <title>A telomere-to-telomere, gap-free genome of sweet tea (Lithocarpus litseifolius).</title>
        <authorList>
            <person name="Zhou J."/>
        </authorList>
    </citation>
    <scope>NUCLEOTIDE SEQUENCE [LARGE SCALE GENOMIC DNA]</scope>
    <source>
        <strain evidence="1">Zhou-2022a</strain>
        <tissue evidence="1">Leaf</tissue>
    </source>
</reference>
<keyword evidence="2" id="KW-1185">Reference proteome</keyword>
<proteinExistence type="predicted"/>
<accession>A0AAW2BCY5</accession>
<dbReference type="AlphaFoldDB" id="A0AAW2BCY5"/>
<evidence type="ECO:0000313" key="1">
    <source>
        <dbReference type="EMBL" id="KAK9983393.1"/>
    </source>
</evidence>